<keyword evidence="7" id="KW-0235">DNA replication</keyword>
<dbReference type="InterPro" id="IPR050535">
    <property type="entry name" value="DNA_Repair-Maintenance_Comp"/>
</dbReference>
<dbReference type="CDD" id="cd00840">
    <property type="entry name" value="MPP_Mre11_N"/>
    <property type="match status" value="1"/>
</dbReference>
<evidence type="ECO:0000256" key="5">
    <source>
        <dbReference type="ARBA" id="ARBA00022801"/>
    </source>
</evidence>
<evidence type="ECO:0000256" key="7">
    <source>
        <dbReference type="RuleBase" id="RU363069"/>
    </source>
</evidence>
<dbReference type="Pfam" id="PF12320">
    <property type="entry name" value="SbcD_C"/>
    <property type="match status" value="1"/>
</dbReference>
<keyword evidence="11" id="KW-1185">Reference proteome</keyword>
<comment type="subunit">
    <text evidence="2 7">Heterodimer of SbcC and SbcD.</text>
</comment>
<reference evidence="10 11" key="1">
    <citation type="submission" date="2024-07" db="EMBL/GenBank/DDBJ databases">
        <title>Uliginosibacterium paludis KCTC:42655.</title>
        <authorList>
            <person name="Kim M.K."/>
        </authorList>
    </citation>
    <scope>NUCLEOTIDE SEQUENCE [LARGE SCALE GENOMIC DNA]</scope>
    <source>
        <strain evidence="10 11">KCTC 42655</strain>
    </source>
</reference>
<keyword evidence="7" id="KW-0255">Endonuclease</keyword>
<keyword evidence="6 7" id="KW-0269">Exonuclease</keyword>
<sequence length="381" mass="40912">MRFLHTADWHLGRIFNARSLLEDQRHLLDQLVGLVAQRKPDAVLIAGDVFDRAVPPPEAVALLSEVLSRIVIGLRTPVLMIAGNHDSGERLGFGAPLLAAGGLHLAGPAGQVATLRLADAHGPVDVIGLPYAEPAEVRALHALDDTPDHAESMRLQLDALRARPDKAARTVLVGHAFVMGGEGCDSERPLSVGGSGAIGAEVFAGFDYVALGHLHRPQTFAGGRVHYSGSLMKYSLSEVDQAKSVSLVELDGNGAVSIERIALEPLRALRILEGSLEDLLQRGAQDPRKEDYIHARLTDAGALLDPMSRLREVWPNALSIERLVLSQRGEGLTRRASTRQLAPAELFASFLREVADEDLDEARRAAFAEVLQTLGGERGAA</sequence>
<protein>
    <recommendedName>
        <fullName evidence="3 7">Nuclease SbcCD subunit D</fullName>
    </recommendedName>
</protein>
<proteinExistence type="inferred from homology"/>
<dbReference type="RefSeq" id="WP_345926737.1">
    <property type="nucleotide sequence ID" value="NZ_JBDIVF010000003.1"/>
</dbReference>
<dbReference type="Proteomes" id="UP001548590">
    <property type="component" value="Unassembled WGS sequence"/>
</dbReference>
<dbReference type="Pfam" id="PF00149">
    <property type="entry name" value="Metallophos"/>
    <property type="match status" value="1"/>
</dbReference>
<evidence type="ECO:0000259" key="9">
    <source>
        <dbReference type="Pfam" id="PF12320"/>
    </source>
</evidence>
<dbReference type="NCBIfam" id="TIGR00619">
    <property type="entry name" value="sbcd"/>
    <property type="match status" value="1"/>
</dbReference>
<dbReference type="InterPro" id="IPR026843">
    <property type="entry name" value="SbcD_C"/>
</dbReference>
<dbReference type="SUPFAM" id="SSF56300">
    <property type="entry name" value="Metallo-dependent phosphatases"/>
    <property type="match status" value="1"/>
</dbReference>
<dbReference type="GO" id="GO:0004527">
    <property type="term" value="F:exonuclease activity"/>
    <property type="evidence" value="ECO:0007669"/>
    <property type="project" value="UniProtKB-KW"/>
</dbReference>
<keyword evidence="7" id="KW-0233">DNA recombination</keyword>
<evidence type="ECO:0000259" key="8">
    <source>
        <dbReference type="Pfam" id="PF00149"/>
    </source>
</evidence>
<evidence type="ECO:0000256" key="3">
    <source>
        <dbReference type="ARBA" id="ARBA00013365"/>
    </source>
</evidence>
<name>A0ABV2CKV9_9RHOO</name>
<comment type="caution">
    <text evidence="10">The sequence shown here is derived from an EMBL/GenBank/DDBJ whole genome shotgun (WGS) entry which is preliminary data.</text>
</comment>
<keyword evidence="5 7" id="KW-0378">Hydrolase</keyword>
<evidence type="ECO:0000256" key="4">
    <source>
        <dbReference type="ARBA" id="ARBA00022722"/>
    </source>
</evidence>
<feature type="domain" description="Calcineurin-like phosphoesterase" evidence="8">
    <location>
        <begin position="1"/>
        <end position="217"/>
    </location>
</feature>
<evidence type="ECO:0000313" key="11">
    <source>
        <dbReference type="Proteomes" id="UP001548590"/>
    </source>
</evidence>
<organism evidence="10 11">
    <name type="scientific">Uliginosibacterium paludis</name>
    <dbReference type="NCBI Taxonomy" id="1615952"/>
    <lineage>
        <taxon>Bacteria</taxon>
        <taxon>Pseudomonadati</taxon>
        <taxon>Pseudomonadota</taxon>
        <taxon>Betaproteobacteria</taxon>
        <taxon>Rhodocyclales</taxon>
        <taxon>Zoogloeaceae</taxon>
        <taxon>Uliginosibacterium</taxon>
    </lineage>
</organism>
<dbReference type="InterPro" id="IPR029052">
    <property type="entry name" value="Metallo-depent_PP-like"/>
</dbReference>
<dbReference type="PANTHER" id="PTHR30337:SF0">
    <property type="entry name" value="NUCLEASE SBCCD SUBUNIT D"/>
    <property type="match status" value="1"/>
</dbReference>
<evidence type="ECO:0000256" key="1">
    <source>
        <dbReference type="ARBA" id="ARBA00010555"/>
    </source>
</evidence>
<evidence type="ECO:0000256" key="6">
    <source>
        <dbReference type="ARBA" id="ARBA00022839"/>
    </source>
</evidence>
<dbReference type="Gene3D" id="3.60.21.10">
    <property type="match status" value="1"/>
</dbReference>
<comment type="similarity">
    <text evidence="1 7">Belongs to the SbcD family.</text>
</comment>
<dbReference type="InterPro" id="IPR041796">
    <property type="entry name" value="Mre11_N"/>
</dbReference>
<evidence type="ECO:0000256" key="2">
    <source>
        <dbReference type="ARBA" id="ARBA00011322"/>
    </source>
</evidence>
<dbReference type="InterPro" id="IPR004843">
    <property type="entry name" value="Calcineurin-like_PHP"/>
</dbReference>
<feature type="domain" description="Nuclease SbcCD subunit D C-terminal" evidence="9">
    <location>
        <begin position="266"/>
        <end position="354"/>
    </location>
</feature>
<dbReference type="PANTHER" id="PTHR30337">
    <property type="entry name" value="COMPONENT OF ATP-DEPENDENT DSDNA EXONUCLEASE"/>
    <property type="match status" value="1"/>
</dbReference>
<dbReference type="InterPro" id="IPR004593">
    <property type="entry name" value="SbcD"/>
</dbReference>
<keyword evidence="4 7" id="KW-0540">Nuclease</keyword>
<evidence type="ECO:0000313" key="10">
    <source>
        <dbReference type="EMBL" id="MET1488535.1"/>
    </source>
</evidence>
<comment type="function">
    <text evidence="7">SbcCD cleaves DNA hairpin structures. These structures can inhibit DNA replication and are intermediates in certain DNA recombination reactions. The complex acts as a 3'-&gt;5' double strand exonuclease that can open hairpins. It also has a 5' single-strand endonuclease activity.</text>
</comment>
<gene>
    <name evidence="7" type="primary">sbcD</name>
    <name evidence="10" type="ORF">ABVT11_01750</name>
</gene>
<accession>A0ABV2CKV9</accession>
<dbReference type="EMBL" id="JBEWLZ010000001">
    <property type="protein sequence ID" value="MET1488535.1"/>
    <property type="molecule type" value="Genomic_DNA"/>
</dbReference>